<name>A0AAV0XSB4_9HEMI</name>
<keyword evidence="5" id="KW-1185">Reference proteome</keyword>
<dbReference type="AlphaFoldDB" id="A0AAV0XSB4"/>
<evidence type="ECO:0000259" key="3">
    <source>
        <dbReference type="Pfam" id="PF13359"/>
    </source>
</evidence>
<evidence type="ECO:0000313" key="5">
    <source>
        <dbReference type="Proteomes" id="UP001160148"/>
    </source>
</evidence>
<comment type="cofactor">
    <cofactor evidence="1">
        <name>a divalent metal cation</name>
        <dbReference type="ChEBI" id="CHEBI:60240"/>
    </cofactor>
</comment>
<feature type="domain" description="DDE Tnp4" evidence="3">
    <location>
        <begin position="62"/>
        <end position="220"/>
    </location>
</feature>
<reference evidence="4 5" key="1">
    <citation type="submission" date="2023-01" db="EMBL/GenBank/DDBJ databases">
        <authorList>
            <person name="Whitehead M."/>
        </authorList>
    </citation>
    <scope>NUCLEOTIDE SEQUENCE [LARGE SCALE GENOMIC DNA]</scope>
</reference>
<dbReference type="Pfam" id="PF13359">
    <property type="entry name" value="DDE_Tnp_4"/>
    <property type="match status" value="1"/>
</dbReference>
<comment type="caution">
    <text evidence="4">The sequence shown here is derived from an EMBL/GenBank/DDBJ whole genome shotgun (WGS) entry which is preliminary data.</text>
</comment>
<dbReference type="PANTHER" id="PTHR23080:SF141">
    <property type="entry name" value="TRANSPOSASE HELIX-TURN-HELIX DOMAIN-CONTAINING PROTEIN"/>
    <property type="match status" value="1"/>
</dbReference>
<sequence length="235" mass="26415">MSYSVIAVLFKCNNTHCKNIISAAIDVLYVVLKPMIPWPSKNEILCNMPKCFNNFKSTRIVIDCIDIPIMKPKTLSASIITYSHYKSTYTAKFMTGVTPAGILSFVSQGYGGRVSDKFIFENSLLINLLEEDDAIMADKGFLIDSVCAEKHVKLFRPTFLKGKRQFSSKKALLNNSIASARVHIERVNQRIKIFSILNKFPSSLTSKLDEIFFIICAIVNLSVPILAIDKFLKCN</sequence>
<dbReference type="PANTHER" id="PTHR23080">
    <property type="entry name" value="THAP DOMAIN PROTEIN"/>
    <property type="match status" value="1"/>
</dbReference>
<accession>A0AAV0XSB4</accession>
<evidence type="ECO:0000313" key="4">
    <source>
        <dbReference type="EMBL" id="CAI6371395.1"/>
    </source>
</evidence>
<dbReference type="InterPro" id="IPR027806">
    <property type="entry name" value="HARBI1_dom"/>
</dbReference>
<evidence type="ECO:0000256" key="2">
    <source>
        <dbReference type="ARBA" id="ARBA00022723"/>
    </source>
</evidence>
<dbReference type="GO" id="GO:0046872">
    <property type="term" value="F:metal ion binding"/>
    <property type="evidence" value="ECO:0007669"/>
    <property type="project" value="UniProtKB-KW"/>
</dbReference>
<proteinExistence type="predicted"/>
<dbReference type="Proteomes" id="UP001160148">
    <property type="component" value="Unassembled WGS sequence"/>
</dbReference>
<gene>
    <name evidence="4" type="ORF">MEUPH1_LOCUS25401</name>
</gene>
<keyword evidence="2" id="KW-0479">Metal-binding</keyword>
<protein>
    <recommendedName>
        <fullName evidence="3">DDE Tnp4 domain-containing protein</fullName>
    </recommendedName>
</protein>
<organism evidence="4 5">
    <name type="scientific">Macrosiphum euphorbiae</name>
    <name type="common">potato aphid</name>
    <dbReference type="NCBI Taxonomy" id="13131"/>
    <lineage>
        <taxon>Eukaryota</taxon>
        <taxon>Metazoa</taxon>
        <taxon>Ecdysozoa</taxon>
        <taxon>Arthropoda</taxon>
        <taxon>Hexapoda</taxon>
        <taxon>Insecta</taxon>
        <taxon>Pterygota</taxon>
        <taxon>Neoptera</taxon>
        <taxon>Paraneoptera</taxon>
        <taxon>Hemiptera</taxon>
        <taxon>Sternorrhyncha</taxon>
        <taxon>Aphidomorpha</taxon>
        <taxon>Aphidoidea</taxon>
        <taxon>Aphididae</taxon>
        <taxon>Macrosiphini</taxon>
        <taxon>Macrosiphum</taxon>
    </lineage>
</organism>
<evidence type="ECO:0000256" key="1">
    <source>
        <dbReference type="ARBA" id="ARBA00001968"/>
    </source>
</evidence>
<dbReference type="EMBL" id="CARXXK010000949">
    <property type="protein sequence ID" value="CAI6371395.1"/>
    <property type="molecule type" value="Genomic_DNA"/>
</dbReference>